<evidence type="ECO:0000256" key="5">
    <source>
        <dbReference type="ARBA" id="ARBA00022737"/>
    </source>
</evidence>
<evidence type="ECO:0000256" key="1">
    <source>
        <dbReference type="ARBA" id="ARBA00004370"/>
    </source>
</evidence>
<dbReference type="PANTHER" id="PTHR38340">
    <property type="entry name" value="S-LAYER PROTEIN"/>
    <property type="match status" value="1"/>
</dbReference>
<keyword evidence="3" id="KW-0964">Secreted</keyword>
<gene>
    <name evidence="9" type="ORF">V6243_06735</name>
</gene>
<dbReference type="Pfam" id="PF00353">
    <property type="entry name" value="HemolysinCabind"/>
    <property type="match status" value="2"/>
</dbReference>
<dbReference type="SUPFAM" id="SSF51120">
    <property type="entry name" value="beta-Roll"/>
    <property type="match status" value="2"/>
</dbReference>
<evidence type="ECO:0000256" key="8">
    <source>
        <dbReference type="ARBA" id="ARBA00023136"/>
    </source>
</evidence>
<evidence type="ECO:0000256" key="3">
    <source>
        <dbReference type="ARBA" id="ARBA00022525"/>
    </source>
</evidence>
<reference evidence="9 10" key="1">
    <citation type="submission" date="2024-02" db="EMBL/GenBank/DDBJ databases">
        <title>Bacteria isolated from the canopy kelp, Nereocystis luetkeana.</title>
        <authorList>
            <person name="Pfister C.A."/>
            <person name="Younker I.T."/>
            <person name="Light S.H."/>
        </authorList>
    </citation>
    <scope>NUCLEOTIDE SEQUENCE [LARGE SCALE GENOMIC DNA]</scope>
    <source>
        <strain evidence="9 10">TI.5.07</strain>
    </source>
</reference>
<dbReference type="RefSeq" id="WP_341542195.1">
    <property type="nucleotide sequence ID" value="NZ_JBAKAP010000006.1"/>
</dbReference>
<evidence type="ECO:0000313" key="9">
    <source>
        <dbReference type="EMBL" id="MEL0616524.1"/>
    </source>
</evidence>
<proteinExistence type="predicted"/>
<evidence type="ECO:0000256" key="2">
    <source>
        <dbReference type="ARBA" id="ARBA00004613"/>
    </source>
</evidence>
<keyword evidence="8" id="KW-0472">Membrane</keyword>
<evidence type="ECO:0000313" key="10">
    <source>
        <dbReference type="Proteomes" id="UP001378242"/>
    </source>
</evidence>
<sequence length="1183" mass="121239">MIDATAPSAADNSIDFVDGGDETLSLDEIISVQLTGAVEDGIDSNDVVITITDSGSGSITVDVADITITDGILSTTGQDLSGLAEGELTVTMSVTDEAGNTTDFVDTTTKDTTATLGTGSTAVTEDALTTETVESTQTVEPAAFTFSFARFAALPATEDDSDIEETTSSGQLTYTNVSRDASFALVAPADTTLSQNGTDLEWVLSEDGQTLQAVNPDSAETVLQITIDDAGNYNTELFSTLDHTLQGEDSLNFSVGVTLTDGDDILTSDISVKVVDDVPEVTSYQYEEVTAGAAAVSGNLLETAGFGADGGYINSVTFEGVTFTIAEDATDGYTLSTAGTSEIIDLASDVAITDGVLSITTLLGETFEINLVDGSYDYEYTGVLDIVSPENSAPSANVADTGGLLGIVDVEALGLLDLAGTQDLSVSDVDNNIEQVEITTQGLLNISSDSPNVTIGFSQELADEFGLNAELVSTGINITIPLVGTISILGESTLTVTAMDGGTIDQQQLNEFLATVTLTSDDVLDVDLLGSTTMTVKDSDGASDTSSVGDLLGLTLLDGEDSGASANIIDGVQEATGEDANEILDVPTESARLYGYGGNDTIIGSSEADILRGGADDDIMDGGAGSDLMIGGTGNDTMTGGDGVDIFRWEEGDQGTTAAPSDDVITDFNVNALTDADNPGDIIDLSRLLQGEGYVTSELNNLSSYLAFELVGADTVLSISSAGAFTGEETDTGLVDQTITFEGVDLFETGEDSADLIARLLEEGKLLVDEATSSTVLGDISREIEVNAIDGDGDTAQGELVFAADAPTIVETSNSAPTVAGSSQQLLGLVGLDALGILDLSQNDLYVADVDGNLTSVTVSFAPLVNVDLSSLLSAPELSVNTALAEEFGLSIETTSSAGLLGLVAAEASITITSTDGGTIDNLQINELLSTLDFNQSDLVSLSLLDYLSISATDSEGATTTQALGSLLDANLLDSAEGSTVFIDDEAADVIDASTASDDVNLYGLDGDDTLSGGSGNDLIRGGDGDDILVGGSGDDLLFGEAGDNSFDGGLGDDTIVTSTLTFDIDGGLGTDTVQFDGTGESIDLSALLATDSGSSEMLNIEVLDISDSSESGTTLTLDADTVLNLTDDEDVLRIEGDSNDTVEADGAEMVGQEVINGATYDTYALGSATLYIDQDVSVTTNA</sequence>
<dbReference type="Gene3D" id="6.20.150.20">
    <property type="match status" value="1"/>
</dbReference>
<dbReference type="PROSITE" id="PS00330">
    <property type="entry name" value="HEMOLYSIN_CALCIUM"/>
    <property type="match status" value="2"/>
</dbReference>
<dbReference type="PRINTS" id="PR00313">
    <property type="entry name" value="CABNDNGRPT"/>
</dbReference>
<dbReference type="InterPro" id="IPR018511">
    <property type="entry name" value="Hemolysin-typ_Ca-bd_CS"/>
</dbReference>
<keyword evidence="10" id="KW-1185">Reference proteome</keyword>
<keyword evidence="7" id="KW-0843">Virulence</keyword>
<organism evidence="9 10">
    <name type="scientific">Cobetia marina</name>
    <name type="common">Deleya marina</name>
    <dbReference type="NCBI Taxonomy" id="28258"/>
    <lineage>
        <taxon>Bacteria</taxon>
        <taxon>Pseudomonadati</taxon>
        <taxon>Pseudomonadota</taxon>
        <taxon>Gammaproteobacteria</taxon>
        <taxon>Oceanospirillales</taxon>
        <taxon>Halomonadaceae</taxon>
        <taxon>Cobetia</taxon>
    </lineage>
</organism>
<dbReference type="EMBL" id="JBAKAP010000006">
    <property type="protein sequence ID" value="MEL0616524.1"/>
    <property type="molecule type" value="Genomic_DNA"/>
</dbReference>
<evidence type="ECO:0000256" key="6">
    <source>
        <dbReference type="ARBA" id="ARBA00022837"/>
    </source>
</evidence>
<keyword evidence="6" id="KW-0106">Calcium</keyword>
<dbReference type="Proteomes" id="UP001378242">
    <property type="component" value="Unassembled WGS sequence"/>
</dbReference>
<comment type="caution">
    <text evidence="9">The sequence shown here is derived from an EMBL/GenBank/DDBJ whole genome shotgun (WGS) entry which is preliminary data.</text>
</comment>
<comment type="subcellular location">
    <subcellularLocation>
        <location evidence="1">Membrane</location>
    </subcellularLocation>
    <subcellularLocation>
        <location evidence="2">Secreted</location>
    </subcellularLocation>
</comment>
<evidence type="ECO:0008006" key="11">
    <source>
        <dbReference type="Google" id="ProtNLM"/>
    </source>
</evidence>
<evidence type="ECO:0000256" key="4">
    <source>
        <dbReference type="ARBA" id="ARBA00022656"/>
    </source>
</evidence>
<dbReference type="InterPro" id="IPR001343">
    <property type="entry name" value="Hemolysn_Ca-bd"/>
</dbReference>
<protein>
    <recommendedName>
        <fullName evidence="11">Cadherin domain-containing protein</fullName>
    </recommendedName>
</protein>
<dbReference type="PRINTS" id="PR01488">
    <property type="entry name" value="RTXTOXINA"/>
</dbReference>
<keyword evidence="5" id="KW-0677">Repeat</keyword>
<dbReference type="InterPro" id="IPR003995">
    <property type="entry name" value="RTX_toxin_determinant-A"/>
</dbReference>
<accession>A0ABU9GDI0</accession>
<name>A0ABU9GDI0_COBMA</name>
<dbReference type="PANTHER" id="PTHR38340:SF1">
    <property type="entry name" value="S-LAYER PROTEIN"/>
    <property type="match status" value="1"/>
</dbReference>
<evidence type="ECO:0000256" key="7">
    <source>
        <dbReference type="ARBA" id="ARBA00023026"/>
    </source>
</evidence>
<dbReference type="Gene3D" id="2.150.10.10">
    <property type="entry name" value="Serralysin-like metalloprotease, C-terminal"/>
    <property type="match status" value="2"/>
</dbReference>
<dbReference type="InterPro" id="IPR011049">
    <property type="entry name" value="Serralysin-like_metalloprot_C"/>
</dbReference>
<keyword evidence="4" id="KW-0800">Toxin</keyword>
<dbReference type="InterPro" id="IPR050557">
    <property type="entry name" value="RTX_toxin/Mannuronan_C5-epim"/>
</dbReference>